<organism evidence="2 3">
    <name type="scientific">Candidatus Nomurabacteria bacterium GW2011_GWA2_41_25</name>
    <dbReference type="NCBI Taxonomy" id="1618736"/>
    <lineage>
        <taxon>Bacteria</taxon>
        <taxon>Candidatus Nomuraibacteriota</taxon>
    </lineage>
</organism>
<keyword evidence="1" id="KW-0472">Membrane</keyword>
<comment type="caution">
    <text evidence="2">The sequence shown here is derived from an EMBL/GenBank/DDBJ whole genome shotgun (WGS) entry which is preliminary data.</text>
</comment>
<feature type="transmembrane region" description="Helical" evidence="1">
    <location>
        <begin position="20"/>
        <end position="42"/>
    </location>
</feature>
<name>A0A0G0VZ47_9BACT</name>
<sequence length="167" mass="18486">MKITKLKIKNCRRGYAVLELLFYIALFAVLSLVVIDAMIVMARSFKETTLQAELMQGGTMVERISREIRQAYDIDVASTSIDLKLNTTGVNTAVEFKLVGSDIQFLENGAVTGNLNSSSIVITGLTFTQITTVKGKAVKLFLTIQSSNDISNRTQDFYDTVVLRGIY</sequence>
<keyword evidence="1" id="KW-0812">Transmembrane</keyword>
<keyword evidence="1" id="KW-1133">Transmembrane helix</keyword>
<protein>
    <submittedName>
        <fullName evidence="2">Uncharacterized protein</fullName>
    </submittedName>
</protein>
<gene>
    <name evidence="2" type="ORF">UU58_C0002G0004</name>
</gene>
<reference evidence="2 3" key="1">
    <citation type="journal article" date="2015" name="Nature">
        <title>rRNA introns, odd ribosomes, and small enigmatic genomes across a large radiation of phyla.</title>
        <authorList>
            <person name="Brown C.T."/>
            <person name="Hug L.A."/>
            <person name="Thomas B.C."/>
            <person name="Sharon I."/>
            <person name="Castelle C.J."/>
            <person name="Singh A."/>
            <person name="Wilkins M.J."/>
            <person name="Williams K.H."/>
            <person name="Banfield J.F."/>
        </authorList>
    </citation>
    <scope>NUCLEOTIDE SEQUENCE [LARGE SCALE GENOMIC DNA]</scope>
</reference>
<dbReference type="AlphaFoldDB" id="A0A0G0VZ47"/>
<accession>A0A0G0VZ47</accession>
<evidence type="ECO:0000313" key="3">
    <source>
        <dbReference type="Proteomes" id="UP000034236"/>
    </source>
</evidence>
<evidence type="ECO:0000313" key="2">
    <source>
        <dbReference type="EMBL" id="KKS04992.1"/>
    </source>
</evidence>
<dbReference type="Proteomes" id="UP000034236">
    <property type="component" value="Unassembled WGS sequence"/>
</dbReference>
<proteinExistence type="predicted"/>
<dbReference type="EMBL" id="LCBE01000002">
    <property type="protein sequence ID" value="KKS04992.1"/>
    <property type="molecule type" value="Genomic_DNA"/>
</dbReference>
<evidence type="ECO:0000256" key="1">
    <source>
        <dbReference type="SAM" id="Phobius"/>
    </source>
</evidence>